<dbReference type="GO" id="GO:0003723">
    <property type="term" value="F:RNA binding"/>
    <property type="evidence" value="ECO:0007669"/>
    <property type="project" value="TreeGrafter"/>
</dbReference>
<dbReference type="Gene3D" id="1.20.120.1080">
    <property type="match status" value="1"/>
</dbReference>
<sequence>MKNYEIFYRDEKKLLFENFERDIIELLKTHNVFFIIGILEFEEFIKLSLILYEKKFHTLNENSRLCITFPDNIFARSYDLIDDDLREFFTPLLNDYDEKDGNVHRNNKIVLLDESKLLQKILFDPLLIEFNIIILTNVHRRLTKTDLILSLLKKILLKRNDIFIFIFSNFFIENVLNFFSSHGSVQICQKIESSIGDEKEECESVDIQCDVSNLEKWKEETEHHERKDDKTVEEFDDKKLCRFHKGEQSISARRESNLQTNFDNTEDIKIEKKDTNDYIPAKTLVHQNEWKDLTKENEKNADNFILKNDIFPQYHFYKNKHERRNYGKGSIEGKKYFSLKNKKLKDIISRRNYYARSRSSTLSNDEEGNENCIPREENENFDLSSSDMEKPVNKKIKHKNSIEGAIKGRNVPHLIFENSARHSLMYDCKEGVDFMTPKSNHIPHNGKGEINKMLEEWKEFAERLGKVNKKINIFVFHISNESSYNKRKGIKMSQSTCDSIYYLKNRCSNYLHTSIMLANKLFKNKKKSRENILIFLNNEHEIDVVMKGFQNENIESDKIVIVYDVHGNDIDLCELQNKIIIVKDDEFYYKKLKNVKYVIDTCFMKDKIYDYDMNVTNKYTILCNKNKCEERRLVCNDSICFRLITMNDYMNLLNEFCIPEILKKDIFYNIYFLKTLGIKNVCSFDFVTAPTLKSLKRCFELFYILKLMDIDGNIIDKKLSLLICYLPLNFKYSIFLVNSIKYKCVYEVAVIISMLINEPIFLYKNKNLERLKTLRLPLMAEESDILSYYNIFQLFDKAKNRKSFCYDNFLVYKSVKKATKFFNRLKRILNNFGIEMEKSNNIEYVLKAKICSFFYNVSKVVNDNKYKLLNMRSRNELFYLDQLSILNESEQDKRKFIVYTDAYSNNESKIFLRHASVIDPLWLITECPSYFSNRHCSKPAELDA</sequence>
<gene>
    <name evidence="6" type="ORF">PGO_127130</name>
</gene>
<name>A0A1Y1JML5_PLAGO</name>
<evidence type="ECO:0000256" key="2">
    <source>
        <dbReference type="ARBA" id="ARBA00022801"/>
    </source>
</evidence>
<dbReference type="GO" id="GO:0005524">
    <property type="term" value="F:ATP binding"/>
    <property type="evidence" value="ECO:0007669"/>
    <property type="project" value="UniProtKB-KW"/>
</dbReference>
<dbReference type="EMBL" id="BDQF01000013">
    <property type="protein sequence ID" value="GAW82715.1"/>
    <property type="molecule type" value="Genomic_DNA"/>
</dbReference>
<dbReference type="GO" id="GO:0016787">
    <property type="term" value="F:hydrolase activity"/>
    <property type="evidence" value="ECO:0007669"/>
    <property type="project" value="UniProtKB-KW"/>
</dbReference>
<feature type="domain" description="DEAD-box helicase OB fold" evidence="5">
    <location>
        <begin position="851"/>
        <end position="930"/>
    </location>
</feature>
<dbReference type="RefSeq" id="XP_028545304.1">
    <property type="nucleotide sequence ID" value="XM_028689503.1"/>
</dbReference>
<organism evidence="6 7">
    <name type="scientific">Plasmodium gonderi</name>
    <dbReference type="NCBI Taxonomy" id="77519"/>
    <lineage>
        <taxon>Eukaryota</taxon>
        <taxon>Sar</taxon>
        <taxon>Alveolata</taxon>
        <taxon>Apicomplexa</taxon>
        <taxon>Aconoidasida</taxon>
        <taxon>Haemosporida</taxon>
        <taxon>Plasmodiidae</taxon>
        <taxon>Plasmodium</taxon>
        <taxon>Plasmodium (Plasmodium)</taxon>
    </lineage>
</organism>
<evidence type="ECO:0000259" key="5">
    <source>
        <dbReference type="Pfam" id="PF07717"/>
    </source>
</evidence>
<keyword evidence="3" id="KW-0347">Helicase</keyword>
<dbReference type="AlphaFoldDB" id="A0A1Y1JML5"/>
<evidence type="ECO:0000313" key="6">
    <source>
        <dbReference type="EMBL" id="GAW82715.1"/>
    </source>
</evidence>
<dbReference type="Proteomes" id="UP000195521">
    <property type="component" value="Unassembled WGS sequence"/>
</dbReference>
<evidence type="ECO:0000313" key="7">
    <source>
        <dbReference type="Proteomes" id="UP000195521"/>
    </source>
</evidence>
<dbReference type="PANTHER" id="PTHR18934">
    <property type="entry name" value="ATP-DEPENDENT RNA HELICASE"/>
    <property type="match status" value="1"/>
</dbReference>
<accession>A0A1Y1JML5</accession>
<evidence type="ECO:0000256" key="4">
    <source>
        <dbReference type="ARBA" id="ARBA00022840"/>
    </source>
</evidence>
<dbReference type="GO" id="GO:0004386">
    <property type="term" value="F:helicase activity"/>
    <property type="evidence" value="ECO:0007669"/>
    <property type="project" value="UniProtKB-KW"/>
</dbReference>
<evidence type="ECO:0000256" key="1">
    <source>
        <dbReference type="ARBA" id="ARBA00022741"/>
    </source>
</evidence>
<keyword evidence="4" id="KW-0067">ATP-binding</keyword>
<proteinExistence type="predicted"/>
<protein>
    <recommendedName>
        <fullName evidence="5">DEAD-box helicase OB fold domain-containing protein</fullName>
    </recommendedName>
</protein>
<evidence type="ECO:0000256" key="3">
    <source>
        <dbReference type="ARBA" id="ARBA00022806"/>
    </source>
</evidence>
<keyword evidence="7" id="KW-1185">Reference proteome</keyword>
<dbReference type="PANTHER" id="PTHR18934:SF91">
    <property type="entry name" value="PRE-MRNA-SPLICING FACTOR ATP-DEPENDENT RNA HELICASE PRP16"/>
    <property type="match status" value="1"/>
</dbReference>
<dbReference type="InterPro" id="IPR011709">
    <property type="entry name" value="DEAD-box_helicase_OB_fold"/>
</dbReference>
<dbReference type="GeneID" id="39749453"/>
<dbReference type="Gene3D" id="3.40.50.300">
    <property type="entry name" value="P-loop containing nucleotide triphosphate hydrolases"/>
    <property type="match status" value="2"/>
</dbReference>
<comment type="caution">
    <text evidence="6">The sequence shown here is derived from an EMBL/GenBank/DDBJ whole genome shotgun (WGS) entry which is preliminary data.</text>
</comment>
<keyword evidence="2" id="KW-0378">Hydrolase</keyword>
<keyword evidence="1" id="KW-0547">Nucleotide-binding</keyword>
<dbReference type="SUPFAM" id="SSF52540">
    <property type="entry name" value="P-loop containing nucleoside triphosphate hydrolases"/>
    <property type="match status" value="1"/>
</dbReference>
<reference evidence="7" key="1">
    <citation type="submission" date="2017-04" db="EMBL/GenBank/DDBJ databases">
        <title>Plasmodium gonderi genome.</title>
        <authorList>
            <person name="Arisue N."/>
            <person name="Honma H."/>
            <person name="Kawai S."/>
            <person name="Tougan T."/>
            <person name="Tanabe K."/>
            <person name="Horii T."/>
        </authorList>
    </citation>
    <scope>NUCLEOTIDE SEQUENCE [LARGE SCALE GENOMIC DNA]</scope>
    <source>
        <strain evidence="7">ATCC 30045</strain>
    </source>
</reference>
<dbReference type="OMA" id="IILTNVH"/>
<dbReference type="InterPro" id="IPR027417">
    <property type="entry name" value="P-loop_NTPase"/>
</dbReference>
<dbReference type="Pfam" id="PF07717">
    <property type="entry name" value="OB_NTP_bind"/>
    <property type="match status" value="1"/>
</dbReference>
<dbReference type="OrthoDB" id="360515at2759"/>